<protein>
    <submittedName>
        <fullName evidence="1">Uncharacterized protein</fullName>
    </submittedName>
</protein>
<organism evidence="1 2">
    <name type="scientific">Ancylostoma duodenale</name>
    <dbReference type="NCBI Taxonomy" id="51022"/>
    <lineage>
        <taxon>Eukaryota</taxon>
        <taxon>Metazoa</taxon>
        <taxon>Ecdysozoa</taxon>
        <taxon>Nematoda</taxon>
        <taxon>Chromadorea</taxon>
        <taxon>Rhabditida</taxon>
        <taxon>Rhabditina</taxon>
        <taxon>Rhabditomorpha</taxon>
        <taxon>Strongyloidea</taxon>
        <taxon>Ancylostomatidae</taxon>
        <taxon>Ancylostomatinae</taxon>
        <taxon>Ancylostoma</taxon>
    </lineage>
</organism>
<sequence length="104" mass="11421">MSTASTTLTQPTPQQLSHAVTEIGRLTLQGSSEVYSLGQLALAWLERPEGYRNLEVVANALQAICGAAQRMEELVEDEVNYVHCLQEDPAYLRRMAAAAAAFQR</sequence>
<keyword evidence="2" id="KW-1185">Reference proteome</keyword>
<dbReference type="Proteomes" id="UP000054047">
    <property type="component" value="Unassembled WGS sequence"/>
</dbReference>
<dbReference type="AlphaFoldDB" id="A0A0C2FU35"/>
<reference evidence="1 2" key="1">
    <citation type="submission" date="2013-12" db="EMBL/GenBank/DDBJ databases">
        <title>Draft genome of the parsitic nematode Ancylostoma duodenale.</title>
        <authorList>
            <person name="Mitreva M."/>
        </authorList>
    </citation>
    <scope>NUCLEOTIDE SEQUENCE [LARGE SCALE GENOMIC DNA]</scope>
    <source>
        <strain evidence="1 2">Zhejiang</strain>
    </source>
</reference>
<proteinExistence type="predicted"/>
<accession>A0A0C2FU35</accession>
<evidence type="ECO:0000313" key="2">
    <source>
        <dbReference type="Proteomes" id="UP000054047"/>
    </source>
</evidence>
<gene>
    <name evidence="1" type="ORF">ANCDUO_21545</name>
</gene>
<evidence type="ECO:0000313" key="1">
    <source>
        <dbReference type="EMBL" id="KIH48386.1"/>
    </source>
</evidence>
<name>A0A0C2FU35_9BILA</name>
<dbReference type="EMBL" id="KN760070">
    <property type="protein sequence ID" value="KIH48386.1"/>
    <property type="molecule type" value="Genomic_DNA"/>
</dbReference>